<evidence type="ECO:0000313" key="2">
    <source>
        <dbReference type="Proteomes" id="UP001056120"/>
    </source>
</evidence>
<organism evidence="1 2">
    <name type="scientific">Smallanthus sonchifolius</name>
    <dbReference type="NCBI Taxonomy" id="185202"/>
    <lineage>
        <taxon>Eukaryota</taxon>
        <taxon>Viridiplantae</taxon>
        <taxon>Streptophyta</taxon>
        <taxon>Embryophyta</taxon>
        <taxon>Tracheophyta</taxon>
        <taxon>Spermatophyta</taxon>
        <taxon>Magnoliopsida</taxon>
        <taxon>eudicotyledons</taxon>
        <taxon>Gunneridae</taxon>
        <taxon>Pentapetalae</taxon>
        <taxon>asterids</taxon>
        <taxon>campanulids</taxon>
        <taxon>Asterales</taxon>
        <taxon>Asteraceae</taxon>
        <taxon>Asteroideae</taxon>
        <taxon>Heliantheae alliance</taxon>
        <taxon>Millerieae</taxon>
        <taxon>Smallanthus</taxon>
    </lineage>
</organism>
<protein>
    <submittedName>
        <fullName evidence="1">Uncharacterized protein</fullName>
    </submittedName>
</protein>
<name>A0ACB9DCJ9_9ASTR</name>
<keyword evidence="2" id="KW-1185">Reference proteome</keyword>
<dbReference type="Proteomes" id="UP001056120">
    <property type="component" value="Linkage Group LG19"/>
</dbReference>
<reference evidence="1 2" key="2">
    <citation type="journal article" date="2022" name="Mol. Ecol. Resour.">
        <title>The genomes of chicory, endive, great burdock and yacon provide insights into Asteraceae paleo-polyploidization history and plant inulin production.</title>
        <authorList>
            <person name="Fan W."/>
            <person name="Wang S."/>
            <person name="Wang H."/>
            <person name="Wang A."/>
            <person name="Jiang F."/>
            <person name="Liu H."/>
            <person name="Zhao H."/>
            <person name="Xu D."/>
            <person name="Zhang Y."/>
        </authorList>
    </citation>
    <scope>NUCLEOTIDE SEQUENCE [LARGE SCALE GENOMIC DNA]</scope>
    <source>
        <strain evidence="2">cv. Yunnan</strain>
        <tissue evidence="1">Leaves</tissue>
    </source>
</reference>
<accession>A0ACB9DCJ9</accession>
<comment type="caution">
    <text evidence="1">The sequence shown here is derived from an EMBL/GenBank/DDBJ whole genome shotgun (WGS) entry which is preliminary data.</text>
</comment>
<dbReference type="EMBL" id="CM042036">
    <property type="protein sequence ID" value="KAI3744200.1"/>
    <property type="molecule type" value="Genomic_DNA"/>
</dbReference>
<reference evidence="2" key="1">
    <citation type="journal article" date="2022" name="Mol. Ecol. Resour.">
        <title>The genomes of chicory, endive, great burdock and yacon provide insights into Asteraceae palaeo-polyploidization history and plant inulin production.</title>
        <authorList>
            <person name="Fan W."/>
            <person name="Wang S."/>
            <person name="Wang H."/>
            <person name="Wang A."/>
            <person name="Jiang F."/>
            <person name="Liu H."/>
            <person name="Zhao H."/>
            <person name="Xu D."/>
            <person name="Zhang Y."/>
        </authorList>
    </citation>
    <scope>NUCLEOTIDE SEQUENCE [LARGE SCALE GENOMIC DNA]</scope>
    <source>
        <strain evidence="2">cv. Yunnan</strain>
    </source>
</reference>
<proteinExistence type="predicted"/>
<gene>
    <name evidence="1" type="ORF">L1987_57276</name>
</gene>
<sequence length="192" mass="21529">MEAEAKGSPSTFIGMKLLIIFNRSSDLPSSTDLIIDERSSCASSLIERLLLQQVKRFGGTPFNDLELFILHFFFNMNNSRGQDQETPVVAGFEVPRSPDASYNNIYTASEDDGRDPPVVPQHLQHTVLSYPTNRSSSAPLPDPQHVVLNHLYIENREAPRSVVALGFSHRFRAKYVNVVLYKPVHRRGSSST</sequence>
<evidence type="ECO:0000313" key="1">
    <source>
        <dbReference type="EMBL" id="KAI3744200.1"/>
    </source>
</evidence>